<dbReference type="GO" id="GO:0005840">
    <property type="term" value="C:ribosome"/>
    <property type="evidence" value="ECO:0007669"/>
    <property type="project" value="UniProtKB-KW"/>
</dbReference>
<dbReference type="FunFam" id="3.30.230.10:FF:000002">
    <property type="entry name" value="30S ribosomal protein S5"/>
    <property type="match status" value="1"/>
</dbReference>
<evidence type="ECO:0000256" key="1">
    <source>
        <dbReference type="ARBA" id="ARBA00008945"/>
    </source>
</evidence>
<comment type="similarity">
    <text evidence="1">Belongs to the universal ribosomal protein uS5 family.</text>
</comment>
<keyword evidence="3" id="KW-0687">Ribonucleoprotein</keyword>
<dbReference type="AlphaFoldDB" id="Q10IJ6"/>
<dbReference type="InterPro" id="IPR020568">
    <property type="entry name" value="Ribosomal_Su5_D2-typ_SF"/>
</dbReference>
<dbReference type="InterPro" id="IPR005324">
    <property type="entry name" value="Ribosomal_uS5_C"/>
</dbReference>
<dbReference type="PANTHER" id="PTHR13718">
    <property type="entry name" value="RIBOSOMAL S SUBUNIT"/>
    <property type="match status" value="1"/>
</dbReference>
<evidence type="ECO:0000256" key="3">
    <source>
        <dbReference type="ARBA" id="ARBA00023274"/>
    </source>
</evidence>
<dbReference type="Pfam" id="PF03719">
    <property type="entry name" value="Ribosomal_S5_C"/>
    <property type="match status" value="1"/>
</dbReference>
<proteinExistence type="inferred from homology"/>
<dbReference type="GO" id="GO:1990904">
    <property type="term" value="C:ribonucleoprotein complex"/>
    <property type="evidence" value="ECO:0007669"/>
    <property type="project" value="UniProtKB-KW"/>
</dbReference>
<dbReference type="GO" id="GO:0003735">
    <property type="term" value="F:structural constituent of ribosome"/>
    <property type="evidence" value="ECO:0007669"/>
    <property type="project" value="InterPro"/>
</dbReference>
<reference evidence="6" key="2">
    <citation type="submission" date="2006-06" db="EMBL/GenBank/DDBJ databases">
        <authorList>
            <person name="Buell R."/>
            <person name="Wing R.A."/>
            <person name="McCombie W.A."/>
            <person name="Ouyang S."/>
        </authorList>
    </citation>
    <scope>NUCLEOTIDE SEQUENCE</scope>
</reference>
<dbReference type="Gene3D" id="3.30.230.10">
    <property type="match status" value="1"/>
</dbReference>
<dbReference type="PANTHER" id="PTHR13718:SF61">
    <property type="entry name" value="SMALL RIBOSOMAL SUBUNIT PROTEIN US5M"/>
    <property type="match status" value="1"/>
</dbReference>
<feature type="compositionally biased region" description="Acidic residues" evidence="4">
    <location>
        <begin position="59"/>
        <end position="88"/>
    </location>
</feature>
<dbReference type="InterPro" id="IPR000851">
    <property type="entry name" value="Ribosomal_uS5"/>
</dbReference>
<keyword evidence="2 6" id="KW-0689">Ribosomal protein</keyword>
<dbReference type="EMBL" id="DP000009">
    <property type="protein sequence ID" value="ABF96994.1"/>
    <property type="molecule type" value="Genomic_DNA"/>
</dbReference>
<feature type="region of interest" description="Disordered" evidence="4">
    <location>
        <begin position="52"/>
        <end position="123"/>
    </location>
</feature>
<feature type="compositionally biased region" description="Low complexity" evidence="4">
    <location>
        <begin position="1"/>
        <end position="19"/>
    </location>
</feature>
<feature type="domain" description="Small ribosomal subunit protein uS5 C-terminal" evidence="5">
    <location>
        <begin position="209"/>
        <end position="278"/>
    </location>
</feature>
<protein>
    <submittedName>
        <fullName evidence="6">Ribosomal protein S5 containing protein, expressed</fullName>
    </submittedName>
</protein>
<gene>
    <name evidence="6" type="ordered locus">LOC_Os03g34040</name>
</gene>
<accession>Q10IJ6</accession>
<evidence type="ECO:0000256" key="4">
    <source>
        <dbReference type="SAM" id="MobiDB-lite"/>
    </source>
</evidence>
<evidence type="ECO:0000256" key="2">
    <source>
        <dbReference type="ARBA" id="ARBA00022980"/>
    </source>
</evidence>
<dbReference type="GO" id="GO:0005737">
    <property type="term" value="C:cytoplasm"/>
    <property type="evidence" value="ECO:0007669"/>
    <property type="project" value="UniProtKB-ARBA"/>
</dbReference>
<reference evidence="6" key="1">
    <citation type="journal article" date="2005" name="Genome Res.">
        <title>Sequence, annotation, and analysis of synteny between rice chromosome 3 and diverged grass species.</title>
        <authorList>
            <consortium name="Rice Chromosome 3 Sequencing Consortium"/>
            <person name="Buell C.R."/>
            <person name="Yuan Q."/>
            <person name="Ouyang S."/>
            <person name="Liu J."/>
            <person name="Zhu W."/>
            <person name="Wang A."/>
            <person name="Maiti R."/>
            <person name="Haas B."/>
            <person name="Wortman J."/>
            <person name="Pertea M."/>
            <person name="Jones K.M."/>
            <person name="Kim M."/>
            <person name="Overton L."/>
            <person name="Tsitrin T."/>
            <person name="Fadrosh D."/>
            <person name="Bera J."/>
            <person name="Weaver B."/>
            <person name="Jin S."/>
            <person name="Johri S."/>
            <person name="Reardon M."/>
            <person name="Webb K."/>
            <person name="Hill J."/>
            <person name="Moffat K."/>
            <person name="Tallon L."/>
            <person name="Van Aken S."/>
            <person name="Lewis M."/>
            <person name="Utterback T."/>
            <person name="Feldblyum T."/>
            <person name="Zismann V."/>
            <person name="Iobst S."/>
            <person name="Hsiao J."/>
            <person name="de Vazeille A.R."/>
            <person name="Salzberg S.L."/>
            <person name="White O."/>
            <person name="Fraser C."/>
            <person name="Yu Y."/>
            <person name="Kim H."/>
            <person name="Rambo T."/>
            <person name="Currie J."/>
            <person name="Collura K."/>
            <person name="Kernodle-Thompson S."/>
            <person name="Wei F."/>
            <person name="Kudrna K."/>
            <person name="Ammiraju J.S."/>
            <person name="Luo M."/>
            <person name="Goicoechea J.L."/>
            <person name="Wing R.A."/>
            <person name="Henry D."/>
            <person name="Oates R."/>
            <person name="Palmer M."/>
            <person name="Pries G."/>
            <person name="Saski C."/>
            <person name="Simmons J."/>
            <person name="Soderlund C."/>
            <person name="Nelson W."/>
            <person name="de la Bastide M."/>
            <person name="Spiegel L."/>
            <person name="Nascimento L."/>
            <person name="Huang E."/>
            <person name="Preston R."/>
            <person name="Zutavern T."/>
            <person name="Palmer L."/>
            <person name="O'Shaughnessy A."/>
            <person name="Dike S."/>
            <person name="McCombie W.R."/>
            <person name="Minx P."/>
            <person name="Cordum H."/>
            <person name="Wilson R."/>
            <person name="Jin W."/>
            <person name="Lee H.R."/>
            <person name="Jiang J."/>
            <person name="Jackson S."/>
        </authorList>
    </citation>
    <scope>NUCLEOTIDE SEQUENCE [LARGE SCALE GENOMIC DNA]</scope>
</reference>
<evidence type="ECO:0000313" key="6">
    <source>
        <dbReference type="EMBL" id="ABF96994.1"/>
    </source>
</evidence>
<name>Q10IJ6_ORYSJ</name>
<sequence length="287" mass="30882">MAATSSTASAMAVAATSPTIATAPFSSLPLRLRLRPKPLLFTSRLLLPVPKSSSWVESVSEEGEEEGVEEDSEESGAAGEDDDGEDNDEKPRPEPVAASGFEFASPPEGYVEPAPFDELPPESPEDVAAAYEALYGPAFSGETVMGNNVFEVKVVDPVDMDREQRPSDEFSERVVQVNRVTKAAMNGRRNLVTVPLTKYSTFPHRADADYGAARVMLRPACPGSGVIAGGAVRVVLEMAGVENALGKQLRSKNPLNNARATIKATQMMRQFKDVAAERGLPMEQLWK</sequence>
<organism evidence="6">
    <name type="scientific">Oryza sativa subsp. japonica</name>
    <name type="common">Rice</name>
    <dbReference type="NCBI Taxonomy" id="39947"/>
    <lineage>
        <taxon>Eukaryota</taxon>
        <taxon>Viridiplantae</taxon>
        <taxon>Streptophyta</taxon>
        <taxon>Embryophyta</taxon>
        <taxon>Tracheophyta</taxon>
        <taxon>Spermatophyta</taxon>
        <taxon>Magnoliopsida</taxon>
        <taxon>Liliopsida</taxon>
        <taxon>Poales</taxon>
        <taxon>Poaceae</taxon>
        <taxon>BOP clade</taxon>
        <taxon>Oryzoideae</taxon>
        <taxon>Oryzeae</taxon>
        <taxon>Oryzinae</taxon>
        <taxon>Oryza</taxon>
        <taxon>Oryza sativa</taxon>
    </lineage>
</organism>
<dbReference type="InterPro" id="IPR014721">
    <property type="entry name" value="Ribsml_uS5_D2-typ_fold_subgr"/>
</dbReference>
<evidence type="ECO:0000259" key="5">
    <source>
        <dbReference type="Pfam" id="PF03719"/>
    </source>
</evidence>
<dbReference type="GO" id="GO:0003729">
    <property type="term" value="F:mRNA binding"/>
    <property type="evidence" value="ECO:0007669"/>
    <property type="project" value="UniProtKB-ARBA"/>
</dbReference>
<dbReference type="SUPFAM" id="SSF54211">
    <property type="entry name" value="Ribosomal protein S5 domain 2-like"/>
    <property type="match status" value="1"/>
</dbReference>
<dbReference type="GO" id="GO:0006412">
    <property type="term" value="P:translation"/>
    <property type="evidence" value="ECO:0007669"/>
    <property type="project" value="InterPro"/>
</dbReference>
<feature type="region of interest" description="Disordered" evidence="4">
    <location>
        <begin position="1"/>
        <end position="20"/>
    </location>
</feature>